<dbReference type="Proteomes" id="UP000182719">
    <property type="component" value="Unassembled WGS sequence"/>
</dbReference>
<dbReference type="PANTHER" id="PTHR45632:SF17">
    <property type="entry name" value="KELCH-LIKE PROTEIN 31"/>
    <property type="match status" value="1"/>
</dbReference>
<dbReference type="Gene3D" id="2.60.40.10">
    <property type="entry name" value="Immunoglobulins"/>
    <property type="match status" value="2"/>
</dbReference>
<dbReference type="EMBL" id="FOAP01000001">
    <property type="protein sequence ID" value="SEK40942.1"/>
    <property type="molecule type" value="Genomic_DNA"/>
</dbReference>
<dbReference type="InterPro" id="IPR015915">
    <property type="entry name" value="Kelch-typ_b-propeller"/>
</dbReference>
<name>A0A1H7GV64_STIAU</name>
<dbReference type="InterPro" id="IPR037293">
    <property type="entry name" value="Gal_Oxidase_central_sf"/>
</dbReference>
<dbReference type="Pfam" id="PF01344">
    <property type="entry name" value="Kelch_1"/>
    <property type="match status" value="3"/>
</dbReference>
<evidence type="ECO:0000313" key="2">
    <source>
        <dbReference type="Proteomes" id="UP000182719"/>
    </source>
</evidence>
<keyword evidence="2" id="KW-1185">Reference proteome</keyword>
<dbReference type="AlphaFoldDB" id="A0A1H7GV64"/>
<accession>A0A1H7GV64</accession>
<dbReference type="SMART" id="SM00612">
    <property type="entry name" value="Kelch"/>
    <property type="match status" value="6"/>
</dbReference>
<dbReference type="InterPro" id="IPR013783">
    <property type="entry name" value="Ig-like_fold"/>
</dbReference>
<dbReference type="OrthoDB" id="182870at2"/>
<evidence type="ECO:0000313" key="1">
    <source>
        <dbReference type="EMBL" id="SEK40942.1"/>
    </source>
</evidence>
<protein>
    <submittedName>
        <fullName evidence="1">Galactose oxidase, central domain</fullName>
    </submittedName>
</protein>
<reference evidence="2" key="1">
    <citation type="submission" date="2016-10" db="EMBL/GenBank/DDBJ databases">
        <authorList>
            <person name="Varghese N."/>
            <person name="Submissions S."/>
        </authorList>
    </citation>
    <scope>NUCLEOTIDE SEQUENCE [LARGE SCALE GENOMIC DNA]</scope>
    <source>
        <strain evidence="2">DSM 17044</strain>
    </source>
</reference>
<dbReference type="PROSITE" id="PS51257">
    <property type="entry name" value="PROKAR_LIPOPROTEIN"/>
    <property type="match status" value="1"/>
</dbReference>
<dbReference type="SUPFAM" id="SSF117281">
    <property type="entry name" value="Kelch motif"/>
    <property type="match status" value="2"/>
</dbReference>
<organism evidence="1 2">
    <name type="scientific">Stigmatella aurantiaca</name>
    <dbReference type="NCBI Taxonomy" id="41"/>
    <lineage>
        <taxon>Bacteria</taxon>
        <taxon>Pseudomonadati</taxon>
        <taxon>Myxococcota</taxon>
        <taxon>Myxococcia</taxon>
        <taxon>Myxococcales</taxon>
        <taxon>Cystobacterineae</taxon>
        <taxon>Archangiaceae</taxon>
        <taxon>Stigmatella</taxon>
    </lineage>
</organism>
<sequence>MTERMSGAGPAGSRRPLAWGVLPALLLALGTGCWSELEQEPVLPLGSEQDALVASTSGMMSSRRYRHTATKLLDGRVLIAGGTSGGAILATAEIYDPATKSFTATGSLATARHLHTAVLLPDGTVLVAGGSNASQVLATAERFHPASGTWTAAGTMAEARTYHAMSLLQDGRVLVSAGRHWSASLATAELFNPATNTWSATGPLSMTRYDHSATVLPNGKVLAAGGWGPASATASAELYDPATGTWMATGSMLDARARHTATLLQDGRVLAVGDTRRTELYNPATGSWTAAGLLTDGRSSHAAARLSDGTVLVAGGWSKILSVEQFSPVTGTWSVVDSICTQRLEPASVVLDDGSVLFAGGFYFNGAGSQVMMSTATIWSGGPPAVCPNLPSITAAYDPSLRVPRCSQTGSACVSGGLLNGHANVGPEPNAPNAISSSCSDSLSGTYHVTPSIDAIRVYTGDGSALSERRPATIEVTYWAAGPYGKIELFTSASATSPNWVWLGTYSPEGSGAQVLRKTVDLPVGPLQAVRAKLYQSQSVTVPPPACTWGADDVDDLVFAVSGDTEALPPVVSLSGPSSGSRRGGTVRLRAEVAADRTVSRVEFYRGTVLLGSDTTAPYTFDWDTKTVANGAHSLTAKAIDNTNASGTSQTVTLTVDNALGAASYSSGLRAPWCSAAGGGCDSGALLEGRGTVGPESNQPNTINGSCPDGTSGTYGVEESNEAVRVYTSEGGTLREGKLATVEVDVRPNKLQSNGQLDLYYVASAGSSNWQLLATLTPSGTQPQVLSASYVLPVGTLQAVRARFRYGGLASPCGSGSYIDHDDLVFAVASSDTLSPVVSLTSPAQGASLQGTAALTVNASDERGVSRVDFYRGTALIGSTTLAPYSYSWDTRAVANGTYGLIARAYDAAGNVGTSGTVSITINNPPSVGATYDATLRAPRCSAVVAQCSSGTLLNGRANLGPEPNQPNTIHGSCPDVSGGGYHSDESLDALRVYTNDGTLLSAGKTVTIEATVWAYSSYASDKLDLYYAADASAPSWNYITTLTPTKGGANTLTASYVLPAGPLQAIRGHFRYGGVASICGTSGLDDHDDLIFAVQ</sequence>
<dbReference type="PANTHER" id="PTHR45632">
    <property type="entry name" value="LD33804P"/>
    <property type="match status" value="1"/>
</dbReference>
<proteinExistence type="predicted"/>
<dbReference type="Gene3D" id="2.130.10.80">
    <property type="entry name" value="Galactose oxidase/kelch, beta-propeller"/>
    <property type="match status" value="4"/>
</dbReference>
<dbReference type="Pfam" id="PF17957">
    <property type="entry name" value="Big_7"/>
    <property type="match status" value="2"/>
</dbReference>
<dbReference type="InterPro" id="IPR006652">
    <property type="entry name" value="Kelch_1"/>
</dbReference>
<dbReference type="RefSeq" id="WP_083422980.1">
    <property type="nucleotide sequence ID" value="NZ_FOAP01000001.1"/>
</dbReference>
<gene>
    <name evidence="1" type="ORF">SAMN05444354_101505</name>
</gene>